<feature type="region of interest" description="Disordered" evidence="1">
    <location>
        <begin position="344"/>
        <end position="384"/>
    </location>
</feature>
<feature type="compositionally biased region" description="Gly residues" evidence="1">
    <location>
        <begin position="345"/>
        <end position="363"/>
    </location>
</feature>
<organism evidence="3 4">
    <name type="scientific">Zingiber officinale</name>
    <name type="common">Ginger</name>
    <name type="synonym">Amomum zingiber</name>
    <dbReference type="NCBI Taxonomy" id="94328"/>
    <lineage>
        <taxon>Eukaryota</taxon>
        <taxon>Viridiplantae</taxon>
        <taxon>Streptophyta</taxon>
        <taxon>Embryophyta</taxon>
        <taxon>Tracheophyta</taxon>
        <taxon>Spermatophyta</taxon>
        <taxon>Magnoliopsida</taxon>
        <taxon>Liliopsida</taxon>
        <taxon>Zingiberales</taxon>
        <taxon>Zingiberaceae</taxon>
        <taxon>Zingiber</taxon>
    </lineage>
</organism>
<gene>
    <name evidence="3" type="ORF">ZIOFF_055323</name>
</gene>
<keyword evidence="2" id="KW-0472">Membrane</keyword>
<protein>
    <submittedName>
        <fullName evidence="3">Uncharacterized protein</fullName>
    </submittedName>
</protein>
<name>A0A8J5FEW1_ZINOF</name>
<sequence>MNYVKKEQEGVKDIEFLSGFGMDGFVKPERDGPLEHNRSSPSEHSYTDEEALVDKRVEPEDSVSLLEKKIELEMTKKKGRKKPPKPPRPPNSLPLDATDQKLMKRLKRERIGRMKIKMKNKSTRSNSSLWTLLVTILLILVISWKDERDEAHWSGHSGFFKYGFQYSGLRVHHGRPLLPSLELDEVESEELVPIPPFEEHTGLPVGDPLHDPTVHVERVLGVLHNHDHPGQEKGKLGGLRLRPRQQHRDALLAARPCLCLGRRGVPLDEVFEALFAAWEASGEAEELLFESAFVHADGRRRGRSRRGGERGRRRLFHGGPLELVADASLAVAEAAATHGLREVELGGGGETESGAGQRGGLLEEGGVAREKARVQRSVDGNRSRHGWMEGWKEGRRSGDSTLLVFS</sequence>
<feature type="compositionally biased region" description="Basic and acidic residues" evidence="1">
    <location>
        <begin position="26"/>
        <end position="38"/>
    </location>
</feature>
<proteinExistence type="predicted"/>
<evidence type="ECO:0000313" key="3">
    <source>
        <dbReference type="EMBL" id="KAG6486744.1"/>
    </source>
</evidence>
<reference evidence="3 4" key="1">
    <citation type="submission" date="2020-08" db="EMBL/GenBank/DDBJ databases">
        <title>Plant Genome Project.</title>
        <authorList>
            <person name="Zhang R.-G."/>
        </authorList>
    </citation>
    <scope>NUCLEOTIDE SEQUENCE [LARGE SCALE GENOMIC DNA]</scope>
    <source>
        <tissue evidence="3">Rhizome</tissue>
    </source>
</reference>
<comment type="caution">
    <text evidence="3">The sequence shown here is derived from an EMBL/GenBank/DDBJ whole genome shotgun (WGS) entry which is preliminary data.</text>
</comment>
<evidence type="ECO:0000313" key="4">
    <source>
        <dbReference type="Proteomes" id="UP000734854"/>
    </source>
</evidence>
<dbReference type="PANTHER" id="PTHR34188:SF5">
    <property type="entry name" value="OS05G0131900 PROTEIN"/>
    <property type="match status" value="1"/>
</dbReference>
<dbReference type="PANTHER" id="PTHR34188">
    <property type="entry name" value="OS01G0299500 PROTEIN"/>
    <property type="match status" value="1"/>
</dbReference>
<evidence type="ECO:0000256" key="2">
    <source>
        <dbReference type="SAM" id="Phobius"/>
    </source>
</evidence>
<dbReference type="Proteomes" id="UP000734854">
    <property type="component" value="Unassembled WGS sequence"/>
</dbReference>
<keyword evidence="2" id="KW-0812">Transmembrane</keyword>
<accession>A0A8J5FEW1</accession>
<feature type="region of interest" description="Disordered" evidence="1">
    <location>
        <begin position="21"/>
        <end position="59"/>
    </location>
</feature>
<keyword evidence="2" id="KW-1133">Transmembrane helix</keyword>
<dbReference type="EMBL" id="JACMSC010000015">
    <property type="protein sequence ID" value="KAG6486744.1"/>
    <property type="molecule type" value="Genomic_DNA"/>
</dbReference>
<keyword evidence="4" id="KW-1185">Reference proteome</keyword>
<feature type="region of interest" description="Disordered" evidence="1">
    <location>
        <begin position="72"/>
        <end position="98"/>
    </location>
</feature>
<feature type="transmembrane region" description="Helical" evidence="2">
    <location>
        <begin position="127"/>
        <end position="144"/>
    </location>
</feature>
<dbReference type="AlphaFoldDB" id="A0A8J5FEW1"/>
<evidence type="ECO:0000256" key="1">
    <source>
        <dbReference type="SAM" id="MobiDB-lite"/>
    </source>
</evidence>